<sequence>MYKYKKRNPFSTKASVVYDETNQDIAYIRKVYNNPIQRLISILTLSLRFRKYEVRNHEGNVIIKANAKSMIDSKHFALDYYHDNTQQKVLFDKKSSGSKDTYGIIKLNDRILNIYADENQNAHIKDAKLDTDIASWKQVGDYAEVRAGKDSFFQEHTLLCIAMLHIFADNHVRHQKAWSLLGPPTI</sequence>
<feature type="domain" description="Tubby C-terminal" evidence="1">
    <location>
        <begin position="2"/>
        <end position="161"/>
    </location>
</feature>
<dbReference type="Proteomes" id="UP001170310">
    <property type="component" value="Unassembled WGS sequence"/>
</dbReference>
<proteinExistence type="predicted"/>
<dbReference type="Pfam" id="PF23728">
    <property type="entry name" value="Tubby_C_like"/>
    <property type="match status" value="1"/>
</dbReference>
<dbReference type="AlphaFoldDB" id="A0AAW7YRM7"/>
<dbReference type="InterPro" id="IPR056944">
    <property type="entry name" value="Tubby_C-like"/>
</dbReference>
<evidence type="ECO:0000313" key="3">
    <source>
        <dbReference type="Proteomes" id="UP001170310"/>
    </source>
</evidence>
<protein>
    <recommendedName>
        <fullName evidence="1">Tubby C-terminal domain-containing protein</fullName>
    </recommendedName>
</protein>
<reference evidence="2" key="1">
    <citation type="submission" date="2023-07" db="EMBL/GenBank/DDBJ databases">
        <title>Genome content predicts the carbon catabolic preferences of heterotrophic bacteria.</title>
        <authorList>
            <person name="Gralka M."/>
        </authorList>
    </citation>
    <scope>NUCLEOTIDE SEQUENCE</scope>
    <source>
        <strain evidence="2">E2R20</strain>
    </source>
</reference>
<comment type="caution">
    <text evidence="2">The sequence shown here is derived from an EMBL/GenBank/DDBJ whole genome shotgun (WGS) entry which is preliminary data.</text>
</comment>
<accession>A0AAW7YRM7</accession>
<evidence type="ECO:0000259" key="1">
    <source>
        <dbReference type="Pfam" id="PF23728"/>
    </source>
</evidence>
<dbReference type="EMBL" id="JAUOQO010000001">
    <property type="protein sequence ID" value="MDO6572866.1"/>
    <property type="molecule type" value="Genomic_DNA"/>
</dbReference>
<gene>
    <name evidence="2" type="ORF">Q4528_01700</name>
</gene>
<evidence type="ECO:0000313" key="2">
    <source>
        <dbReference type="EMBL" id="MDO6572866.1"/>
    </source>
</evidence>
<dbReference type="RefSeq" id="WP_046467200.1">
    <property type="nucleotide sequence ID" value="NZ_JAUOQO010000001.1"/>
</dbReference>
<keyword evidence="3" id="KW-1185">Reference proteome</keyword>
<name>A0AAW7YRM7_9STAP</name>
<organism evidence="2 3">
    <name type="scientific">Staphylococcus pasteuri_A</name>
    <dbReference type="NCBI Taxonomy" id="3062664"/>
    <lineage>
        <taxon>Bacteria</taxon>
        <taxon>Bacillati</taxon>
        <taxon>Bacillota</taxon>
        <taxon>Bacilli</taxon>
        <taxon>Bacillales</taxon>
        <taxon>Staphylococcaceae</taxon>
        <taxon>Staphylococcus</taxon>
    </lineage>
</organism>